<name>A0ABZ2Z8W9_9BACT</name>
<dbReference type="SUPFAM" id="SSF51126">
    <property type="entry name" value="Pectin lyase-like"/>
    <property type="match status" value="1"/>
</dbReference>
<reference evidence="3 4" key="1">
    <citation type="submission" date="2024-03" db="EMBL/GenBank/DDBJ databases">
        <title>Chitinophaga caseinilytica sp. nov., a casein hydrolysing bacterium isolated from forest soil.</title>
        <authorList>
            <person name="Lee D.S."/>
            <person name="Han D.M."/>
            <person name="Baek J.H."/>
            <person name="Choi D.G."/>
            <person name="Jeon J.H."/>
            <person name="Jeon C.O."/>
        </authorList>
    </citation>
    <scope>NUCLEOTIDE SEQUENCE [LARGE SCALE GENOMIC DNA]</scope>
    <source>
        <strain evidence="3 4">KACC 19118</strain>
    </source>
</reference>
<dbReference type="InterPro" id="IPR039448">
    <property type="entry name" value="Beta_helix"/>
</dbReference>
<dbReference type="Gene3D" id="2.160.20.10">
    <property type="entry name" value="Single-stranded right-handed beta-helix, Pectin lyase-like"/>
    <property type="match status" value="1"/>
</dbReference>
<dbReference type="InterPro" id="IPR006626">
    <property type="entry name" value="PbH1"/>
</dbReference>
<evidence type="ECO:0000256" key="1">
    <source>
        <dbReference type="SAM" id="MobiDB-lite"/>
    </source>
</evidence>
<keyword evidence="4" id="KW-1185">Reference proteome</keyword>
<dbReference type="RefSeq" id="WP_341842875.1">
    <property type="nucleotide sequence ID" value="NZ_CP149792.1"/>
</dbReference>
<protein>
    <submittedName>
        <fullName evidence="3">Right-handed parallel beta-helix repeat-containing protein</fullName>
    </submittedName>
</protein>
<evidence type="ECO:0000259" key="2">
    <source>
        <dbReference type="Pfam" id="PF13229"/>
    </source>
</evidence>
<organism evidence="3 4">
    <name type="scientific">Chitinophaga caseinilytica</name>
    <dbReference type="NCBI Taxonomy" id="2267521"/>
    <lineage>
        <taxon>Bacteria</taxon>
        <taxon>Pseudomonadati</taxon>
        <taxon>Bacteroidota</taxon>
        <taxon>Chitinophagia</taxon>
        <taxon>Chitinophagales</taxon>
        <taxon>Chitinophagaceae</taxon>
        <taxon>Chitinophaga</taxon>
    </lineage>
</organism>
<accession>A0ABZ2Z8W9</accession>
<dbReference type="InterPro" id="IPR012334">
    <property type="entry name" value="Pectin_lyas_fold"/>
</dbReference>
<evidence type="ECO:0000313" key="4">
    <source>
        <dbReference type="Proteomes" id="UP001449657"/>
    </source>
</evidence>
<dbReference type="InterPro" id="IPR011050">
    <property type="entry name" value="Pectin_lyase_fold/virulence"/>
</dbReference>
<feature type="domain" description="Right handed beta helix" evidence="2">
    <location>
        <begin position="96"/>
        <end position="268"/>
    </location>
</feature>
<proteinExistence type="predicted"/>
<dbReference type="Pfam" id="PF13229">
    <property type="entry name" value="Beta_helix"/>
    <property type="match status" value="1"/>
</dbReference>
<dbReference type="Proteomes" id="UP001449657">
    <property type="component" value="Chromosome"/>
</dbReference>
<feature type="compositionally biased region" description="Low complexity" evidence="1">
    <location>
        <begin position="372"/>
        <end position="384"/>
    </location>
</feature>
<gene>
    <name evidence="3" type="ORF">WJU22_08840</name>
</gene>
<sequence length="406" mass="43303">MRLIFCLVMTVAMQESPAAVLHTGHGQRYAQLADAAAAAVPGDTIFIHNGVYPGDVDLNGLKGAPGRWVCILAESPGKVTFRGGTSAWRASSIAWLHIEGIVFSHQTGNGINFDDGARPDSPAHHLHFRQCVFRDIVAQGNNDLLKLSGVRDFTIEGCVFENGARGGSGVDMVGCRDGRIAQCRFADLGANALQMKGGSSNIIVEACHFRNAGSRAINLGGSTGAAFFRPAGAGFEATRLSVRACVFEGSDVPVAFVGCTDSEVVQNTIYLPRRWAIRILQENKDTVRFAKCARNVFRNNIIYVDDQLRTACSTGAGTSPETFVFSHNLWFHATDRQWQGPQLPAPEPGGMYGKDPQFAHPLSGDFSILPTSPAAGAGSANSSPLSDHRGNAFRAAPSVGAFEVKP</sequence>
<evidence type="ECO:0000313" key="3">
    <source>
        <dbReference type="EMBL" id="WZN48280.1"/>
    </source>
</evidence>
<dbReference type="EMBL" id="CP150096">
    <property type="protein sequence ID" value="WZN48280.1"/>
    <property type="molecule type" value="Genomic_DNA"/>
</dbReference>
<feature type="region of interest" description="Disordered" evidence="1">
    <location>
        <begin position="366"/>
        <end position="406"/>
    </location>
</feature>
<dbReference type="SMART" id="SM00710">
    <property type="entry name" value="PbH1"/>
    <property type="match status" value="3"/>
</dbReference>